<dbReference type="AlphaFoldDB" id="A0A0F4KX83"/>
<reference evidence="3 4" key="1">
    <citation type="submission" date="2014-12" db="EMBL/GenBank/DDBJ databases">
        <title>Comparative genomics of the lactic acid bacteria isolated from the honey bee gut.</title>
        <authorList>
            <person name="Ellegaard K.M."/>
            <person name="Tamarit D."/>
            <person name="Javelind E."/>
            <person name="Olofsson T."/>
            <person name="Andersson S.G."/>
            <person name="Vasquez A."/>
        </authorList>
    </citation>
    <scope>NUCLEOTIDE SEQUENCE [LARGE SCALE GENOMIC DNA]</scope>
    <source>
        <strain evidence="3 4">Hon2</strain>
    </source>
</reference>
<dbReference type="PATRIC" id="fig|1218508.4.peg.262"/>
<dbReference type="Proteomes" id="UP000033695">
    <property type="component" value="Unassembled WGS sequence"/>
</dbReference>
<keyword evidence="4" id="KW-1185">Reference proteome</keyword>
<dbReference type="Pfam" id="PF03217">
    <property type="entry name" value="SlpA"/>
    <property type="match status" value="1"/>
</dbReference>
<sequence length="538" mass="58496">MKRSLIFSTSIISAALLALAPLAAAPVTLEATSAPVVQKDNLPNPEVVKEALKKIQDSFKSADTDITNPALWNKYASQSSKITGVTQPTDLFNSKVPGSFADLNDGTKSVKINNDLSNIFQIDTSKDSLKLTAAEKQALTDAGIKFTSKLVVVDAKGNNYVVGDGVETGEIQATAQDFEQNVKKIITDGGSLQLNYDFYRGTDESGKPIKFGYPIKVTLSFKNPVVAKDGIEAVITPTKSAAKVGDKLADYLPTSADDLKFENDTDGSLDNSDLNYYVDLSRNIKDSAGNIISGDKFTKPGDYTRTVTIDFKSMIGPNYQKNLENGKIKIKLAGKEITLKDGVANFDAKNGKYSYNQLITVTGTAISDNNKEPVIKDESVTGVVNVKENSNAAVVPLYDPQGRIIIDRSLPVKSSWRTDSLRTINGVKYYRVSTEEYVKASQVSFDDYSAAQINVGVISGGFIKNSIDNIFQVTGVGLTGLWRISDDGKSIIAKDNRWLAQNSLWYTDQKAVIAGITFYRVSTNEWVKANSGNLIKQE</sequence>
<comment type="caution">
    <text evidence="3">The sequence shown here is derived from an EMBL/GenBank/DDBJ whole genome shotgun (WGS) entry which is preliminary data.</text>
</comment>
<protein>
    <recommendedName>
        <fullName evidence="2">S-layer protein C-terminal domain-containing protein</fullName>
    </recommendedName>
</protein>
<dbReference type="InterPro" id="IPR024968">
    <property type="entry name" value="SlpA_C_lactobacillus"/>
</dbReference>
<feature type="chain" id="PRO_5038398635" description="S-layer protein C-terminal domain-containing protein" evidence="1">
    <location>
        <begin position="26"/>
        <end position="538"/>
    </location>
</feature>
<proteinExistence type="predicted"/>
<name>A0A0F4KX83_9LACO</name>
<dbReference type="EMBL" id="JXBZ01000002">
    <property type="protein sequence ID" value="KJY51207.1"/>
    <property type="molecule type" value="Genomic_DNA"/>
</dbReference>
<dbReference type="RefSeq" id="WP_045922155.1">
    <property type="nucleotide sequence ID" value="NZ_JBHTHW010000004.1"/>
</dbReference>
<dbReference type="HOGENOM" id="CLU_506039_0_0_9"/>
<dbReference type="STRING" id="1218508.JG29_02550"/>
<gene>
    <name evidence="3" type="ORF">JG29_02550</name>
</gene>
<evidence type="ECO:0000259" key="2">
    <source>
        <dbReference type="Pfam" id="PF03217"/>
    </source>
</evidence>
<dbReference type="OrthoDB" id="2280924at2"/>
<feature type="signal peptide" evidence="1">
    <location>
        <begin position="1"/>
        <end position="25"/>
    </location>
</feature>
<evidence type="ECO:0000256" key="1">
    <source>
        <dbReference type="SAM" id="SignalP"/>
    </source>
</evidence>
<keyword evidence="1" id="KW-0732">Signal</keyword>
<organism evidence="3 4">
    <name type="scientific">Bombilactobacillus mellis</name>
    <dbReference type="NCBI Taxonomy" id="1218508"/>
    <lineage>
        <taxon>Bacteria</taxon>
        <taxon>Bacillati</taxon>
        <taxon>Bacillota</taxon>
        <taxon>Bacilli</taxon>
        <taxon>Lactobacillales</taxon>
        <taxon>Lactobacillaceae</taxon>
        <taxon>Bombilactobacillus</taxon>
    </lineage>
</organism>
<accession>A0A0F4KX83</accession>
<evidence type="ECO:0000313" key="3">
    <source>
        <dbReference type="EMBL" id="KJY51207.1"/>
    </source>
</evidence>
<feature type="domain" description="S-layer protein C-terminal" evidence="2">
    <location>
        <begin position="397"/>
        <end position="441"/>
    </location>
</feature>
<evidence type="ECO:0000313" key="4">
    <source>
        <dbReference type="Proteomes" id="UP000033695"/>
    </source>
</evidence>